<keyword evidence="3" id="KW-0862">Zinc</keyword>
<proteinExistence type="inferred from homology"/>
<evidence type="ECO:0000256" key="2">
    <source>
        <dbReference type="ARBA" id="ARBA00022723"/>
    </source>
</evidence>
<dbReference type="GO" id="GO:0046872">
    <property type="term" value="F:metal ion binding"/>
    <property type="evidence" value="ECO:0007669"/>
    <property type="project" value="UniProtKB-KW"/>
</dbReference>
<dbReference type="Proteomes" id="UP000663193">
    <property type="component" value="Chromosome 8"/>
</dbReference>
<evidence type="ECO:0000259" key="4">
    <source>
        <dbReference type="PROSITE" id="PS51891"/>
    </source>
</evidence>
<dbReference type="PANTHER" id="PTHR28620">
    <property type="entry name" value="CENTROMERE PROTEIN V"/>
    <property type="match status" value="1"/>
</dbReference>
<dbReference type="InterPro" id="IPR052355">
    <property type="entry name" value="CENP-V-like"/>
</dbReference>
<dbReference type="InterPro" id="IPR006913">
    <property type="entry name" value="CENP-V/GFA"/>
</dbReference>
<dbReference type="PANTHER" id="PTHR28620:SF1">
    <property type="entry name" value="CENP-V_GFA DOMAIN-CONTAINING PROTEIN"/>
    <property type="match status" value="1"/>
</dbReference>
<evidence type="ECO:0000313" key="5">
    <source>
        <dbReference type="EMBL" id="QRC98456.1"/>
    </source>
</evidence>
<dbReference type="EMBL" id="CP069030">
    <property type="protein sequence ID" value="QRC98456.1"/>
    <property type="molecule type" value="Genomic_DNA"/>
</dbReference>
<comment type="similarity">
    <text evidence="1">Belongs to the Gfa family.</text>
</comment>
<name>A0A7U2F4B5_PHANO</name>
<evidence type="ECO:0000256" key="3">
    <source>
        <dbReference type="ARBA" id="ARBA00022833"/>
    </source>
</evidence>
<feature type="domain" description="CENP-V/GFA" evidence="4">
    <location>
        <begin position="20"/>
        <end position="130"/>
    </location>
</feature>
<dbReference type="SUPFAM" id="SSF51316">
    <property type="entry name" value="Mss4-like"/>
    <property type="match status" value="1"/>
</dbReference>
<dbReference type="GO" id="GO:0016846">
    <property type="term" value="F:carbon-sulfur lyase activity"/>
    <property type="evidence" value="ECO:0007669"/>
    <property type="project" value="InterPro"/>
</dbReference>
<dbReference type="VEuPathDB" id="FungiDB:JI435_303260"/>
<protein>
    <recommendedName>
        <fullName evidence="4">CENP-V/GFA domain-containing protein</fullName>
    </recommendedName>
</protein>
<reference evidence="6" key="1">
    <citation type="journal article" date="2021" name="BMC Genomics">
        <title>Chromosome-level genome assembly and manually-curated proteome of model necrotroph Parastagonospora nodorum Sn15 reveals a genome-wide trove of candidate effector homologs, and redundancy of virulence-related functions within an accessory chromosome.</title>
        <authorList>
            <person name="Bertazzoni S."/>
            <person name="Jones D.A.B."/>
            <person name="Phan H.T."/>
            <person name="Tan K.-C."/>
            <person name="Hane J.K."/>
        </authorList>
    </citation>
    <scope>NUCLEOTIDE SEQUENCE [LARGE SCALE GENOMIC DNA]</scope>
    <source>
        <strain evidence="6">SN15 / ATCC MYA-4574 / FGSC 10173)</strain>
    </source>
</reference>
<evidence type="ECO:0000313" key="6">
    <source>
        <dbReference type="Proteomes" id="UP000663193"/>
    </source>
</evidence>
<dbReference type="InterPro" id="IPR011057">
    <property type="entry name" value="Mss4-like_sf"/>
</dbReference>
<dbReference type="OrthoDB" id="2993351at2759"/>
<dbReference type="AlphaFoldDB" id="A0A7U2F4B5"/>
<evidence type="ECO:0000256" key="1">
    <source>
        <dbReference type="ARBA" id="ARBA00005495"/>
    </source>
</evidence>
<gene>
    <name evidence="5" type="ORF">JI435_303260</name>
</gene>
<keyword evidence="6" id="KW-1185">Reference proteome</keyword>
<dbReference type="Pfam" id="PF04828">
    <property type="entry name" value="GFA"/>
    <property type="match status" value="1"/>
</dbReference>
<dbReference type="Gene3D" id="2.170.150.70">
    <property type="match status" value="1"/>
</dbReference>
<sequence>MSPPANPFTLAPPSALSQTYTASCHCAAFTYTITTSPPLSHPSARISQCNCSICVKNGYLMIYPANTSVTFLTGSLAEFKSYTFGTNKIAHYFCGTCGASCMARSVDPTFFPDMTCVNVRMFHGGEDVWKGVERRLADGAAL</sequence>
<organism evidence="5 6">
    <name type="scientific">Phaeosphaeria nodorum (strain SN15 / ATCC MYA-4574 / FGSC 10173)</name>
    <name type="common">Glume blotch fungus</name>
    <name type="synonym">Parastagonospora nodorum</name>
    <dbReference type="NCBI Taxonomy" id="321614"/>
    <lineage>
        <taxon>Eukaryota</taxon>
        <taxon>Fungi</taxon>
        <taxon>Dikarya</taxon>
        <taxon>Ascomycota</taxon>
        <taxon>Pezizomycotina</taxon>
        <taxon>Dothideomycetes</taxon>
        <taxon>Pleosporomycetidae</taxon>
        <taxon>Pleosporales</taxon>
        <taxon>Pleosporineae</taxon>
        <taxon>Phaeosphaeriaceae</taxon>
        <taxon>Parastagonospora</taxon>
    </lineage>
</organism>
<accession>A0A7U2F4B5</accession>
<dbReference type="PROSITE" id="PS51891">
    <property type="entry name" value="CENP_V_GFA"/>
    <property type="match status" value="1"/>
</dbReference>
<keyword evidence="2" id="KW-0479">Metal-binding</keyword>